<dbReference type="SMART" id="SM01311">
    <property type="entry name" value="RPOL_N"/>
    <property type="match status" value="1"/>
</dbReference>
<gene>
    <name evidence="14" type="ORF">BDU57DRAFT_546159</name>
</gene>
<dbReference type="PANTHER" id="PTHR10102:SF0">
    <property type="entry name" value="DNA-DIRECTED RNA POLYMERASE, MITOCHONDRIAL"/>
    <property type="match status" value="1"/>
</dbReference>
<dbReference type="EC" id="2.7.7.6" evidence="11"/>
<keyword evidence="7" id="KW-0809">Transit peptide</keyword>
<dbReference type="PROSITE" id="PS00900">
    <property type="entry name" value="RNA_POL_PHAGE_1"/>
    <property type="match status" value="1"/>
</dbReference>
<dbReference type="EMBL" id="ML979133">
    <property type="protein sequence ID" value="KAF1919513.1"/>
    <property type="molecule type" value="Genomic_DNA"/>
</dbReference>
<evidence type="ECO:0000256" key="10">
    <source>
        <dbReference type="ARBA" id="ARBA00048552"/>
    </source>
</evidence>
<dbReference type="FunFam" id="1.10.287.280:FF:000001">
    <property type="entry name" value="DNA-directed RNA polymerase"/>
    <property type="match status" value="1"/>
</dbReference>
<dbReference type="Proteomes" id="UP000800096">
    <property type="component" value="Unassembled WGS sequence"/>
</dbReference>
<dbReference type="InterPro" id="IPR002092">
    <property type="entry name" value="DNA-dir_Rpol_phage-type"/>
</dbReference>
<evidence type="ECO:0000256" key="12">
    <source>
        <dbReference type="SAM" id="MobiDB-lite"/>
    </source>
</evidence>
<dbReference type="FunFam" id="1.10.150.20:FF:000041">
    <property type="entry name" value="DNA-directed RNA polymerase"/>
    <property type="match status" value="1"/>
</dbReference>
<feature type="region of interest" description="Disordered" evidence="12">
    <location>
        <begin position="1955"/>
        <end position="1984"/>
    </location>
</feature>
<keyword evidence="8" id="KW-0496">Mitochondrion</keyword>
<evidence type="ECO:0000256" key="11">
    <source>
        <dbReference type="RuleBase" id="RU003805"/>
    </source>
</evidence>
<dbReference type="GO" id="GO:0006390">
    <property type="term" value="P:mitochondrial transcription"/>
    <property type="evidence" value="ECO:0007669"/>
    <property type="project" value="TreeGrafter"/>
</dbReference>
<evidence type="ECO:0000259" key="13">
    <source>
        <dbReference type="SMART" id="SM01311"/>
    </source>
</evidence>
<evidence type="ECO:0000256" key="2">
    <source>
        <dbReference type="ARBA" id="ARBA00004173"/>
    </source>
</evidence>
<evidence type="ECO:0000256" key="9">
    <source>
        <dbReference type="ARBA" id="ARBA00023163"/>
    </source>
</evidence>
<evidence type="ECO:0000256" key="6">
    <source>
        <dbReference type="ARBA" id="ARBA00022695"/>
    </source>
</evidence>
<dbReference type="InterPro" id="IPR037159">
    <property type="entry name" value="RNA_POL_N_sf"/>
</dbReference>
<feature type="compositionally biased region" description="Gly residues" evidence="12">
    <location>
        <begin position="2112"/>
        <end position="2124"/>
    </location>
</feature>
<dbReference type="Gene3D" id="1.10.150.20">
    <property type="entry name" value="5' to 3' exonuclease, C-terminal subdomain"/>
    <property type="match status" value="1"/>
</dbReference>
<dbReference type="InterPro" id="IPR024075">
    <property type="entry name" value="DNA-dir_RNA_pol_helix_hairp_sf"/>
</dbReference>
<evidence type="ECO:0000313" key="14">
    <source>
        <dbReference type="EMBL" id="KAF1919513.1"/>
    </source>
</evidence>
<dbReference type="OrthoDB" id="276422at2759"/>
<feature type="region of interest" description="Disordered" evidence="12">
    <location>
        <begin position="55"/>
        <end position="83"/>
    </location>
</feature>
<dbReference type="GO" id="GO:0001018">
    <property type="term" value="F:mitochondrial promoter sequence-specific DNA binding"/>
    <property type="evidence" value="ECO:0007669"/>
    <property type="project" value="TreeGrafter"/>
</dbReference>
<feature type="compositionally biased region" description="Low complexity" evidence="12">
    <location>
        <begin position="2055"/>
        <end position="2066"/>
    </location>
</feature>
<feature type="compositionally biased region" description="Low complexity" evidence="12">
    <location>
        <begin position="2100"/>
        <end position="2111"/>
    </location>
</feature>
<evidence type="ECO:0000313" key="15">
    <source>
        <dbReference type="Proteomes" id="UP000800096"/>
    </source>
</evidence>
<dbReference type="PROSITE" id="PS00489">
    <property type="entry name" value="RNA_POL_PHAGE_2"/>
    <property type="match status" value="1"/>
</dbReference>
<evidence type="ECO:0000256" key="1">
    <source>
        <dbReference type="ARBA" id="ARBA00004026"/>
    </source>
</evidence>
<evidence type="ECO:0000256" key="3">
    <source>
        <dbReference type="ARBA" id="ARBA00009493"/>
    </source>
</evidence>
<evidence type="ECO:0000256" key="4">
    <source>
        <dbReference type="ARBA" id="ARBA00022478"/>
    </source>
</evidence>
<feature type="region of interest" description="Disordered" evidence="12">
    <location>
        <begin position="2033"/>
        <end position="2082"/>
    </location>
</feature>
<dbReference type="GO" id="GO:0034245">
    <property type="term" value="C:mitochondrial DNA-directed RNA polymerase complex"/>
    <property type="evidence" value="ECO:0007669"/>
    <property type="project" value="TreeGrafter"/>
</dbReference>
<dbReference type="SUPFAM" id="SSF56672">
    <property type="entry name" value="DNA/RNA polymerases"/>
    <property type="match status" value="1"/>
</dbReference>
<evidence type="ECO:0000256" key="7">
    <source>
        <dbReference type="ARBA" id="ARBA00022946"/>
    </source>
</evidence>
<feature type="compositionally biased region" description="Polar residues" evidence="12">
    <location>
        <begin position="2033"/>
        <end position="2047"/>
    </location>
</feature>
<proteinExistence type="inferred from homology"/>
<protein>
    <recommendedName>
        <fullName evidence="11">DNA-directed RNA polymerase</fullName>
        <ecNumber evidence="11">2.7.7.6</ecNumber>
    </recommendedName>
</protein>
<evidence type="ECO:0000256" key="8">
    <source>
        <dbReference type="ARBA" id="ARBA00023128"/>
    </source>
</evidence>
<keyword evidence="5 11" id="KW-0808">Transferase</keyword>
<feature type="region of interest" description="Disordered" evidence="12">
    <location>
        <begin position="2094"/>
        <end position="2145"/>
    </location>
</feature>
<keyword evidence="15" id="KW-1185">Reference proteome</keyword>
<dbReference type="Pfam" id="PF14700">
    <property type="entry name" value="RPOL_N"/>
    <property type="match status" value="1"/>
</dbReference>
<dbReference type="Gene3D" id="1.10.1320.10">
    <property type="entry name" value="DNA-directed RNA polymerase, N-terminal domain"/>
    <property type="match status" value="1"/>
</dbReference>
<keyword evidence="9 11" id="KW-0804">Transcription</keyword>
<feature type="region of interest" description="Disordered" evidence="12">
    <location>
        <begin position="1346"/>
        <end position="1385"/>
    </location>
</feature>
<evidence type="ECO:0000256" key="5">
    <source>
        <dbReference type="ARBA" id="ARBA00022679"/>
    </source>
</evidence>
<feature type="domain" description="DNA-directed RNA polymerase N-terminal" evidence="13">
    <location>
        <begin position="364"/>
        <end position="688"/>
    </location>
</feature>
<sequence length="2145" mass="233613">MLARAARRKLHNDALVAHAQTGGRLTLPWLCPALSRPSTHNGALAAYVATPSSALSRHSKRPASLPRSTRSLATTAEWQPPPASSPFHGFMQAWGSRTPPPELARYPPLDASNPLVLRDALATPGMIRTTKGKKCIRGDAVDLLENLYASLRVGRTDRASVILAKLADVYEATAPELVEAHNIFLQTLFDLEQQDSKPNSMRIIRDWYENNSCRRHVPPNAQTFVTLLRAAMNFLDGNSQDEALKTYLQLARQHDVLDDVNYSAEFTDEEWDMLIRAQPEEFEEPPSVQEVQDLLVNAPAARRSMVDYGLATAPHVYIRAVPQKGLGLDSLKRALQTFTDNVAVEQVDNAQGTPEEQEFASRYARQLHLEKDALVTSVQRWQAQHKKLHDLGIYGVMNAKPIQALMHQWYHALVPLWKKELARVKKTLNHESTETATDPAYLYGPWLEQCTPETLAAITVSRAVSALVADKRDTTHKHIFKISAVTVGIGREVQEVINSTTRLRHENFLKKQRKELRQELGVRLNRTTDDLKNDKVTAPASACNVKYQKIPVDARTSIGALAIELLLSSATITATAQDPKTGKQLTSTQPAFQHTMAFDRGRKTGFLTPHPHFVAKLDQDPLNIEGVRLPMIVEPKPWVGFEDGGYYTVPQRVVRQKGGDTSQRAYAESAIENGDMRQVLAGLDVLGRVPWQINLPVLTVMAEVWNKGEGVGGLIPEHPVLQRPMDLSPDASHSERVKWAKKMQQYENDKAALHSQRCFQNFVLETARAYSREKAMYFPHSIDFRGRAYPIPPVLNHIGADVSRGLLKFAHGKELGTVGLQWLKIHLANLYGFDKASLVEREQFAMNHIDEIYDSATNPLDGRRWWTKGEDPWQTLACCMELKNALDSSDPTRYVSQLPVHQDGTCNGLQHYAALGGDEAGARQVNLEPSDRPQDIYTGVAELVKGMVSKDAQGGNPVAKFIDGHISRKVVKRTVMTNVYGVTFIGAKAQVESELRVMFPNFVETKEVKHLGMVALYVAYKIFDALGQIFNGAQEIQYWLGECAHRIVTSISAEQAEMIYLRGEGVIQKYDPIYKTPGKLLKTDFTRLQKSIESFRTSIIWTTPLKMPVVQPYRKDSTMKVQTRLQDITVPKRSATDEVDKRKQLQGFPPNFIHSLDATHMTLSALKCSELGIDFAAVHDSFWTHASDIPNLNIVLRDAFVRMHSEDIIGRLAEEFKTRYAGAMYLGDISSSSVAGTKIREWRISHARSLGRTVFNGETRRGFAPYEEIVLEVKRQKLLASQDPAEVKKGQEMVTPCSIWLDHQDPNALMTTRRAALGDTAIQKVKASEGVKRRLAEAVQLDKETVEAVTDSTPLSEGMDSEADRNLEETGTVEDVDKPSKRGRRHQPVAAGFITVWIPLSFPPPPKKGTWDVSRLRESKSLPLSAKFNPVKEAYWTGLPHHRRTPFALSPDGKSAYLAYLDASDTNVHIQQVDPSSFAAVGDTVTVSGAKEAGGLVAHDDGFALLTNEAMPSGTSNAPPDGTPVAVLYRYTSGKQTWKTWLGGPDNAGGMGALASPDLNGDLVYSEKSGLYGAYFVVTAYSGSGKGHFGDAIQYVAQDGTLEQIPGASSSWGCSHNTGIAFEAADSAPFASLCSEDQGAIWLNTGDTGMSKSGVKVSNENVQNGAGNEAMGGTSGSYSGLARFIGSDSYIFSWVSRGAKDLTTNEWMGNGYTKSENRTVNRNVAIATFSDKKTIVGEQATSVLGPDGDKQVNWITTGSADCQNAHVAAFDNRSALVTWEEIANPTCEFIAMGCKGAFTGSYFQLVTEGKKVGTALKSLDVFVAGDMVTMADGRVCWPYIDMEWTLDGPVRNAVSTNAVSFACMSLDSSGSGMPSSPAATVSADVVISARPVSSTSPPSVFSAERQPSFVAKNAEGYGGPIEIASSLLATSITTDRVPAASSLPSFVLVSSVTGIDSSTSSNAPVVTPHPTPFDDDQPAPYNSSIQLPASELFNPSQAPVFATSAGIPLVSYTSAPSSTSCANPVNVTDVASERTTVTSTPTPSLQVPANKEIVPSSSLSPTDSPSAEGPCTESTAAVPSAASGAYPSGNGWPINNAAFPTGSGPRRPTGTVGTGRSGHAGSGRLGSHPRPARVYGRAQRARVVL</sequence>
<dbReference type="PANTHER" id="PTHR10102">
    <property type="entry name" value="DNA-DIRECTED RNA POLYMERASE, MITOCHONDRIAL"/>
    <property type="match status" value="1"/>
</dbReference>
<dbReference type="GO" id="GO:0003899">
    <property type="term" value="F:DNA-directed RNA polymerase activity"/>
    <property type="evidence" value="ECO:0007669"/>
    <property type="project" value="UniProtKB-EC"/>
</dbReference>
<comment type="catalytic activity">
    <reaction evidence="10 11">
        <text>RNA(n) + a ribonucleoside 5'-triphosphate = RNA(n+1) + diphosphate</text>
        <dbReference type="Rhea" id="RHEA:21248"/>
        <dbReference type="Rhea" id="RHEA-COMP:14527"/>
        <dbReference type="Rhea" id="RHEA-COMP:17342"/>
        <dbReference type="ChEBI" id="CHEBI:33019"/>
        <dbReference type="ChEBI" id="CHEBI:61557"/>
        <dbReference type="ChEBI" id="CHEBI:140395"/>
        <dbReference type="EC" id="2.7.7.6"/>
    </reaction>
</comment>
<comment type="similarity">
    <text evidence="3 11">Belongs to the phage and mitochondrial RNA polymerase family.</text>
</comment>
<keyword evidence="6 11" id="KW-0548">Nucleotidyltransferase</keyword>
<dbReference type="InterPro" id="IPR029262">
    <property type="entry name" value="RPOL_N"/>
</dbReference>
<dbReference type="Pfam" id="PF00940">
    <property type="entry name" value="RNA_pol"/>
    <property type="match status" value="1"/>
</dbReference>
<keyword evidence="4 11" id="KW-0240">DNA-directed RNA polymerase</keyword>
<dbReference type="InterPro" id="IPR046950">
    <property type="entry name" value="DNA-dir_Rpol_C_phage-type"/>
</dbReference>
<dbReference type="Gene3D" id="1.10.287.260">
    <property type="match status" value="1"/>
</dbReference>
<dbReference type="InterPro" id="IPR043502">
    <property type="entry name" value="DNA/RNA_pol_sf"/>
</dbReference>
<accession>A0A6A5QVJ9</accession>
<name>A0A6A5QVJ9_AMPQU</name>
<comment type="function">
    <text evidence="1 11">DNA-dependent RNA polymerase catalyzes the transcription of DNA into RNA using the four ribonucleoside triphosphates as substrates.</text>
</comment>
<comment type="subcellular location">
    <subcellularLocation>
        <location evidence="2">Mitochondrion</location>
    </subcellularLocation>
</comment>
<feature type="compositionally biased region" description="Polar residues" evidence="12">
    <location>
        <begin position="66"/>
        <end position="77"/>
    </location>
</feature>
<reference evidence="14" key="1">
    <citation type="journal article" date="2020" name="Stud. Mycol.">
        <title>101 Dothideomycetes genomes: a test case for predicting lifestyles and emergence of pathogens.</title>
        <authorList>
            <person name="Haridas S."/>
            <person name="Albert R."/>
            <person name="Binder M."/>
            <person name="Bloem J."/>
            <person name="Labutti K."/>
            <person name="Salamov A."/>
            <person name="Andreopoulos B."/>
            <person name="Baker S."/>
            <person name="Barry K."/>
            <person name="Bills G."/>
            <person name="Bluhm B."/>
            <person name="Cannon C."/>
            <person name="Castanera R."/>
            <person name="Culley D."/>
            <person name="Daum C."/>
            <person name="Ezra D."/>
            <person name="Gonzalez J."/>
            <person name="Henrissat B."/>
            <person name="Kuo A."/>
            <person name="Liang C."/>
            <person name="Lipzen A."/>
            <person name="Lutzoni F."/>
            <person name="Magnuson J."/>
            <person name="Mondo S."/>
            <person name="Nolan M."/>
            <person name="Ohm R."/>
            <person name="Pangilinan J."/>
            <person name="Park H.-J."/>
            <person name="Ramirez L."/>
            <person name="Alfaro M."/>
            <person name="Sun H."/>
            <person name="Tritt A."/>
            <person name="Yoshinaga Y."/>
            <person name="Zwiers L.-H."/>
            <person name="Turgeon B."/>
            <person name="Goodwin S."/>
            <person name="Spatafora J."/>
            <person name="Crous P."/>
            <person name="Grigoriev I."/>
        </authorList>
    </citation>
    <scope>NUCLEOTIDE SEQUENCE</scope>
    <source>
        <strain evidence="14">HMLAC05119</strain>
    </source>
</reference>
<organism evidence="14 15">
    <name type="scientific">Ampelomyces quisqualis</name>
    <name type="common">Powdery mildew agent</name>
    <dbReference type="NCBI Taxonomy" id="50730"/>
    <lineage>
        <taxon>Eukaryota</taxon>
        <taxon>Fungi</taxon>
        <taxon>Dikarya</taxon>
        <taxon>Ascomycota</taxon>
        <taxon>Pezizomycotina</taxon>
        <taxon>Dothideomycetes</taxon>
        <taxon>Pleosporomycetidae</taxon>
        <taxon>Pleosporales</taxon>
        <taxon>Pleosporineae</taxon>
        <taxon>Phaeosphaeriaceae</taxon>
        <taxon>Ampelomyces</taxon>
    </lineage>
</organism>
<dbReference type="Gene3D" id="1.10.287.280">
    <property type="match status" value="1"/>
</dbReference>